<accession>A0A0F9TL36</accession>
<evidence type="ECO:0000313" key="1">
    <source>
        <dbReference type="EMBL" id="KKN75627.1"/>
    </source>
</evidence>
<gene>
    <name evidence="1" type="ORF">LCGC14_0378650</name>
</gene>
<comment type="caution">
    <text evidence="1">The sequence shown here is derived from an EMBL/GenBank/DDBJ whole genome shotgun (WGS) entry which is preliminary data.</text>
</comment>
<proteinExistence type="predicted"/>
<reference evidence="1" key="1">
    <citation type="journal article" date="2015" name="Nature">
        <title>Complex archaea that bridge the gap between prokaryotes and eukaryotes.</title>
        <authorList>
            <person name="Spang A."/>
            <person name="Saw J.H."/>
            <person name="Jorgensen S.L."/>
            <person name="Zaremba-Niedzwiedzka K."/>
            <person name="Martijn J."/>
            <person name="Lind A.E."/>
            <person name="van Eijk R."/>
            <person name="Schleper C."/>
            <person name="Guy L."/>
            <person name="Ettema T.J."/>
        </authorList>
    </citation>
    <scope>NUCLEOTIDE SEQUENCE</scope>
</reference>
<dbReference type="EMBL" id="LAZR01000306">
    <property type="protein sequence ID" value="KKN75627.1"/>
    <property type="molecule type" value="Genomic_DNA"/>
</dbReference>
<sequence>MLEAGRLQEVIYQDTGCEESETCLKCPLPACIHDVTKQQQEQAKLDAERANAVLLAEQTMTRLEAIRKVAKDYGVTVRTIRRILARS</sequence>
<evidence type="ECO:0008006" key="2">
    <source>
        <dbReference type="Google" id="ProtNLM"/>
    </source>
</evidence>
<dbReference type="AlphaFoldDB" id="A0A0F9TL36"/>
<organism evidence="1">
    <name type="scientific">marine sediment metagenome</name>
    <dbReference type="NCBI Taxonomy" id="412755"/>
    <lineage>
        <taxon>unclassified sequences</taxon>
        <taxon>metagenomes</taxon>
        <taxon>ecological metagenomes</taxon>
    </lineage>
</organism>
<name>A0A0F9TL36_9ZZZZ</name>
<protein>
    <recommendedName>
        <fullName evidence="2">Resolvase HTH domain-containing protein</fullName>
    </recommendedName>
</protein>